<feature type="domain" description="DHFR" evidence="9">
    <location>
        <begin position="16"/>
        <end position="178"/>
    </location>
</feature>
<dbReference type="Proteomes" id="UP001556631">
    <property type="component" value="Unassembled WGS sequence"/>
</dbReference>
<comment type="catalytic activity">
    <reaction evidence="7">
        <text>(6S)-5,6,7,8-tetrahydrofolate + NADP(+) = 7,8-dihydrofolate + NADPH + H(+)</text>
        <dbReference type="Rhea" id="RHEA:15009"/>
        <dbReference type="ChEBI" id="CHEBI:15378"/>
        <dbReference type="ChEBI" id="CHEBI:57451"/>
        <dbReference type="ChEBI" id="CHEBI:57453"/>
        <dbReference type="ChEBI" id="CHEBI:57783"/>
        <dbReference type="ChEBI" id="CHEBI:58349"/>
        <dbReference type="EC" id="1.5.1.3"/>
    </reaction>
</comment>
<dbReference type="InterPro" id="IPR012259">
    <property type="entry name" value="DHFR"/>
</dbReference>
<dbReference type="Pfam" id="PF00186">
    <property type="entry name" value="DHFR_1"/>
    <property type="match status" value="1"/>
</dbReference>
<evidence type="ECO:0000256" key="1">
    <source>
        <dbReference type="ARBA" id="ARBA00004903"/>
    </source>
</evidence>
<keyword evidence="11" id="KW-1185">Reference proteome</keyword>
<dbReference type="InterPro" id="IPR001796">
    <property type="entry name" value="DHFR_dom"/>
</dbReference>
<gene>
    <name evidence="10" type="ORF">AB3X52_05255</name>
</gene>
<dbReference type="Gene3D" id="3.40.430.10">
    <property type="entry name" value="Dihydrofolate Reductase, subunit A"/>
    <property type="match status" value="1"/>
</dbReference>
<dbReference type="EMBL" id="JBFPJR010000006">
    <property type="protein sequence ID" value="MEX0427020.1"/>
    <property type="molecule type" value="Genomic_DNA"/>
</dbReference>
<evidence type="ECO:0000256" key="8">
    <source>
        <dbReference type="RuleBase" id="RU004474"/>
    </source>
</evidence>
<evidence type="ECO:0000313" key="11">
    <source>
        <dbReference type="Proteomes" id="UP001556631"/>
    </source>
</evidence>
<keyword evidence="6 7" id="KW-0560">Oxidoreductase</keyword>
<dbReference type="PROSITE" id="PS51330">
    <property type="entry name" value="DHFR_2"/>
    <property type="match status" value="1"/>
</dbReference>
<evidence type="ECO:0000256" key="6">
    <source>
        <dbReference type="ARBA" id="ARBA00023002"/>
    </source>
</evidence>
<comment type="pathway">
    <text evidence="1 7">Cofactor biosynthesis; tetrahydrofolate biosynthesis; 5,6,7,8-tetrahydrofolate from 7,8-dihydrofolate: step 1/1.</text>
</comment>
<dbReference type="PANTHER" id="PTHR48069:SF3">
    <property type="entry name" value="DIHYDROFOLATE REDUCTASE"/>
    <property type="match status" value="1"/>
</dbReference>
<dbReference type="PANTHER" id="PTHR48069">
    <property type="entry name" value="DIHYDROFOLATE REDUCTASE"/>
    <property type="match status" value="1"/>
</dbReference>
<dbReference type="InterPro" id="IPR024072">
    <property type="entry name" value="DHFR-like_dom_sf"/>
</dbReference>
<reference evidence="10 11" key="1">
    <citation type="submission" date="2024-07" db="EMBL/GenBank/DDBJ databases">
        <authorList>
            <person name="Lee S."/>
            <person name="Kang M."/>
        </authorList>
    </citation>
    <scope>NUCLEOTIDE SEQUENCE [LARGE SCALE GENOMIC DNA]</scope>
    <source>
        <strain evidence="10 11">DS6</strain>
    </source>
</reference>
<keyword evidence="4 7" id="KW-0554">One-carbon metabolism</keyword>
<protein>
    <recommendedName>
        <fullName evidence="3 7">Dihydrofolate reductase</fullName>
        <ecNumber evidence="3 7">1.5.1.3</ecNumber>
    </recommendedName>
</protein>
<dbReference type="RefSeq" id="WP_367992001.1">
    <property type="nucleotide sequence ID" value="NZ_JBFPJR010000006.1"/>
</dbReference>
<comment type="similarity">
    <text evidence="2 7 8">Belongs to the dihydrofolate reductase family.</text>
</comment>
<dbReference type="EC" id="1.5.1.3" evidence="3 7"/>
<evidence type="ECO:0000256" key="3">
    <source>
        <dbReference type="ARBA" id="ARBA00012856"/>
    </source>
</evidence>
<evidence type="ECO:0000256" key="7">
    <source>
        <dbReference type="PIRNR" id="PIRNR000194"/>
    </source>
</evidence>
<comment type="caution">
    <text evidence="10">The sequence shown here is derived from an EMBL/GenBank/DDBJ whole genome shotgun (WGS) entry which is preliminary data.</text>
</comment>
<proteinExistence type="inferred from homology"/>
<dbReference type="PIRSF" id="PIRSF000194">
    <property type="entry name" value="DHFR"/>
    <property type="match status" value="1"/>
</dbReference>
<dbReference type="PROSITE" id="PS00075">
    <property type="entry name" value="DHFR_1"/>
    <property type="match status" value="1"/>
</dbReference>
<dbReference type="SUPFAM" id="SSF53597">
    <property type="entry name" value="Dihydrofolate reductase-like"/>
    <property type="match status" value="1"/>
</dbReference>
<sequence>MLSEAPAEQLAALGKRIILVAAVAENGVIGDGPDIPWRIPGEQAEFKALTMGHTLLMGRTTFDSIGRPLPGRTTIVLTRDPSWHYGDGPDDGPLVLVANDLDSALSLAAGTAGDLMVVGGAQVYEAILAYADEQVLTRVRLAPAGDVRYPPFDPEGWQETRRERHELYDRVFLRRKDR</sequence>
<evidence type="ECO:0000256" key="4">
    <source>
        <dbReference type="ARBA" id="ARBA00022563"/>
    </source>
</evidence>
<evidence type="ECO:0000259" key="9">
    <source>
        <dbReference type="PROSITE" id="PS51330"/>
    </source>
</evidence>
<organism evidence="10 11">
    <name type="scientific">Nocardioides eburneus</name>
    <dbReference type="NCBI Taxonomy" id="3231482"/>
    <lineage>
        <taxon>Bacteria</taxon>
        <taxon>Bacillati</taxon>
        <taxon>Actinomycetota</taxon>
        <taxon>Actinomycetes</taxon>
        <taxon>Propionibacteriales</taxon>
        <taxon>Nocardioidaceae</taxon>
        <taxon>Nocardioides</taxon>
    </lineage>
</organism>
<name>A0ABV3SWW7_9ACTN</name>
<accession>A0ABV3SWW7</accession>
<dbReference type="PRINTS" id="PR00070">
    <property type="entry name" value="DHFR"/>
</dbReference>
<comment type="function">
    <text evidence="7">Key enzyme in folate metabolism. Catalyzes an essential reaction for de novo glycine and purine synthesis, and for DNA precursor synthesis.</text>
</comment>
<dbReference type="GO" id="GO:0004146">
    <property type="term" value="F:dihydrofolate reductase activity"/>
    <property type="evidence" value="ECO:0007669"/>
    <property type="project" value="UniProtKB-EC"/>
</dbReference>
<dbReference type="CDD" id="cd00209">
    <property type="entry name" value="DHFR"/>
    <property type="match status" value="1"/>
</dbReference>
<evidence type="ECO:0000256" key="5">
    <source>
        <dbReference type="ARBA" id="ARBA00022857"/>
    </source>
</evidence>
<dbReference type="InterPro" id="IPR017925">
    <property type="entry name" value="DHFR_CS"/>
</dbReference>
<evidence type="ECO:0000313" key="10">
    <source>
        <dbReference type="EMBL" id="MEX0427020.1"/>
    </source>
</evidence>
<keyword evidence="5 7" id="KW-0521">NADP</keyword>
<evidence type="ECO:0000256" key="2">
    <source>
        <dbReference type="ARBA" id="ARBA00009539"/>
    </source>
</evidence>